<dbReference type="PROSITE" id="PS50850">
    <property type="entry name" value="MFS"/>
    <property type="match status" value="1"/>
</dbReference>
<keyword evidence="2" id="KW-0813">Transport</keyword>
<dbReference type="Proteomes" id="UP001497644">
    <property type="component" value="Chromosome 9"/>
</dbReference>
<comment type="subcellular location">
    <subcellularLocation>
        <location evidence="1">Cell membrane</location>
        <topology evidence="1">Multi-pass membrane protein</topology>
    </subcellularLocation>
</comment>
<evidence type="ECO:0000256" key="4">
    <source>
        <dbReference type="ARBA" id="ARBA00022597"/>
    </source>
</evidence>
<feature type="transmembrane region" description="Helical" evidence="8">
    <location>
        <begin position="63"/>
        <end position="82"/>
    </location>
</feature>
<sequence>MEKCDKSLKEPGKLRQVVFTVIVNLSSVCYGVIMGWQSPSVPQLQNPTPVVGSEPMTDNGVSWMNGILTLTGTLMTMLLSVIPDKFSRKRFGYALALPMMLNWLLIIVATEHIHIYIAKALGGITGACLFYLVPNYVSEISCDSIRGILASIIGSCLNSGILLAYILGGIMSLYNLAVIGAILTVLYVIAFAFMPESPVYLVRQNRTREAIRSLNWLKAGDTLAIEQTLSHLQLQIKEVTSTRSAKLSDLFRDRATIKGLIIILGLFGGQQFSGIFAVISYTESIFIMSGSSLSSNTSSIIVAAILLLGSSLSTSLIERAGRRPLLLISCAAMCVCHCVIGTFCYLQNLQYDVSVYGWIPVTALSIFVIVYALGMGNGPVVIMSEIFSRDVASVAATVGFVMCWGASFVLVKIFADLIALLGMHGCFFLLAISCMCSFLFCFIMVPETKGRTREDIVDELNGGGQYKKKKDVKHIVGTDSVHAVHV</sequence>
<evidence type="ECO:0000313" key="11">
    <source>
        <dbReference type="Proteomes" id="UP001497644"/>
    </source>
</evidence>
<dbReference type="EMBL" id="OZ034832">
    <property type="protein sequence ID" value="CAL1688999.1"/>
    <property type="molecule type" value="Genomic_DNA"/>
</dbReference>
<dbReference type="FunFam" id="1.20.1250.20:FF:000218">
    <property type="entry name" value="facilitated trehalose transporter Tret1"/>
    <property type="match status" value="1"/>
</dbReference>
<dbReference type="PANTHER" id="PTHR48021:SF1">
    <property type="entry name" value="GH07001P-RELATED"/>
    <property type="match status" value="1"/>
</dbReference>
<evidence type="ECO:0000256" key="3">
    <source>
        <dbReference type="ARBA" id="ARBA00022475"/>
    </source>
</evidence>
<protein>
    <recommendedName>
        <fullName evidence="9">Major facilitator superfamily (MFS) profile domain-containing protein</fullName>
    </recommendedName>
</protein>
<evidence type="ECO:0000256" key="5">
    <source>
        <dbReference type="ARBA" id="ARBA00022692"/>
    </source>
</evidence>
<dbReference type="InterPro" id="IPR020846">
    <property type="entry name" value="MFS_dom"/>
</dbReference>
<feature type="transmembrane region" description="Helical" evidence="8">
    <location>
        <begin position="115"/>
        <end position="133"/>
    </location>
</feature>
<gene>
    <name evidence="10" type="ORF">LPLAT_LOCUS14006</name>
</gene>
<dbReference type="SUPFAM" id="SSF103473">
    <property type="entry name" value="MFS general substrate transporter"/>
    <property type="match status" value="1"/>
</dbReference>
<feature type="transmembrane region" description="Helical" evidence="8">
    <location>
        <begin position="299"/>
        <end position="317"/>
    </location>
</feature>
<feature type="transmembrane region" description="Helical" evidence="8">
    <location>
        <begin position="91"/>
        <end position="109"/>
    </location>
</feature>
<evidence type="ECO:0000256" key="6">
    <source>
        <dbReference type="ARBA" id="ARBA00022989"/>
    </source>
</evidence>
<feature type="transmembrane region" description="Helical" evidence="8">
    <location>
        <begin position="394"/>
        <end position="415"/>
    </location>
</feature>
<dbReference type="PANTHER" id="PTHR48021">
    <property type="match status" value="1"/>
</dbReference>
<evidence type="ECO:0000259" key="9">
    <source>
        <dbReference type="PROSITE" id="PS50850"/>
    </source>
</evidence>
<feature type="transmembrane region" description="Helical" evidence="8">
    <location>
        <begin position="324"/>
        <end position="343"/>
    </location>
</feature>
<dbReference type="InterPro" id="IPR050549">
    <property type="entry name" value="MFS_Trehalose_Transporter"/>
</dbReference>
<organism evidence="10 11">
    <name type="scientific">Lasius platythorax</name>
    <dbReference type="NCBI Taxonomy" id="488582"/>
    <lineage>
        <taxon>Eukaryota</taxon>
        <taxon>Metazoa</taxon>
        <taxon>Ecdysozoa</taxon>
        <taxon>Arthropoda</taxon>
        <taxon>Hexapoda</taxon>
        <taxon>Insecta</taxon>
        <taxon>Pterygota</taxon>
        <taxon>Neoptera</taxon>
        <taxon>Endopterygota</taxon>
        <taxon>Hymenoptera</taxon>
        <taxon>Apocrita</taxon>
        <taxon>Aculeata</taxon>
        <taxon>Formicoidea</taxon>
        <taxon>Formicidae</taxon>
        <taxon>Formicinae</taxon>
        <taxon>Lasius</taxon>
        <taxon>Lasius</taxon>
    </lineage>
</organism>
<dbReference type="InterPro" id="IPR036259">
    <property type="entry name" value="MFS_trans_sf"/>
</dbReference>
<keyword evidence="4" id="KW-0762">Sugar transport</keyword>
<dbReference type="InterPro" id="IPR005828">
    <property type="entry name" value="MFS_sugar_transport-like"/>
</dbReference>
<keyword evidence="11" id="KW-1185">Reference proteome</keyword>
<feature type="transmembrane region" description="Helical" evidence="8">
    <location>
        <begin position="355"/>
        <end position="373"/>
    </location>
</feature>
<feature type="transmembrane region" description="Helical" evidence="8">
    <location>
        <begin position="173"/>
        <end position="194"/>
    </location>
</feature>
<feature type="transmembrane region" description="Helical" evidence="8">
    <location>
        <begin position="17"/>
        <end position="36"/>
    </location>
</feature>
<keyword evidence="3" id="KW-1003">Cell membrane</keyword>
<feature type="transmembrane region" description="Helical" evidence="8">
    <location>
        <begin position="421"/>
        <end position="445"/>
    </location>
</feature>
<keyword evidence="5 8" id="KW-0812">Transmembrane</keyword>
<dbReference type="Pfam" id="PF00083">
    <property type="entry name" value="Sugar_tr"/>
    <property type="match status" value="1"/>
</dbReference>
<dbReference type="AlphaFoldDB" id="A0AAV2PBP4"/>
<evidence type="ECO:0000256" key="2">
    <source>
        <dbReference type="ARBA" id="ARBA00022448"/>
    </source>
</evidence>
<name>A0AAV2PBP4_9HYME</name>
<feature type="transmembrane region" description="Helical" evidence="8">
    <location>
        <begin position="260"/>
        <end position="279"/>
    </location>
</feature>
<keyword evidence="6 8" id="KW-1133">Transmembrane helix</keyword>
<accession>A0AAV2PBP4</accession>
<keyword evidence="7 8" id="KW-0472">Membrane</keyword>
<reference evidence="10" key="1">
    <citation type="submission" date="2024-04" db="EMBL/GenBank/DDBJ databases">
        <authorList>
            <consortium name="Molecular Ecology Group"/>
        </authorList>
    </citation>
    <scope>NUCLEOTIDE SEQUENCE</scope>
</reference>
<dbReference type="Gene3D" id="1.20.1250.20">
    <property type="entry name" value="MFS general substrate transporter like domains"/>
    <property type="match status" value="1"/>
</dbReference>
<dbReference type="GO" id="GO:0022857">
    <property type="term" value="F:transmembrane transporter activity"/>
    <property type="evidence" value="ECO:0007669"/>
    <property type="project" value="InterPro"/>
</dbReference>
<evidence type="ECO:0000256" key="8">
    <source>
        <dbReference type="SAM" id="Phobius"/>
    </source>
</evidence>
<evidence type="ECO:0000256" key="1">
    <source>
        <dbReference type="ARBA" id="ARBA00004651"/>
    </source>
</evidence>
<evidence type="ECO:0000256" key="7">
    <source>
        <dbReference type="ARBA" id="ARBA00023136"/>
    </source>
</evidence>
<evidence type="ECO:0000313" key="10">
    <source>
        <dbReference type="EMBL" id="CAL1688999.1"/>
    </source>
</evidence>
<proteinExistence type="predicted"/>
<dbReference type="GO" id="GO:0005886">
    <property type="term" value="C:plasma membrane"/>
    <property type="evidence" value="ECO:0007669"/>
    <property type="project" value="UniProtKB-SubCell"/>
</dbReference>
<feature type="transmembrane region" description="Helical" evidence="8">
    <location>
        <begin position="145"/>
        <end position="167"/>
    </location>
</feature>
<feature type="domain" description="Major facilitator superfamily (MFS) profile" evidence="9">
    <location>
        <begin position="15"/>
        <end position="449"/>
    </location>
</feature>